<protein>
    <submittedName>
        <fullName evidence="2">Uncharacterized protein</fullName>
    </submittedName>
</protein>
<keyword evidence="3" id="KW-1185">Reference proteome</keyword>
<evidence type="ECO:0000313" key="3">
    <source>
        <dbReference type="Proteomes" id="UP000614350"/>
    </source>
</evidence>
<feature type="region of interest" description="Disordered" evidence="1">
    <location>
        <begin position="73"/>
        <end position="96"/>
    </location>
</feature>
<dbReference type="EMBL" id="JACSEA010000007">
    <property type="protein sequence ID" value="KAF7396722.1"/>
    <property type="molecule type" value="Genomic_DNA"/>
</dbReference>
<sequence>MKLSLASQMIKNNKKALISTNPKYSTDEDIFSMDHCNDVENTFKKLQKGRYNLLIRSRIRTIIYDEDIHREVYQADENTRSPKDIMKEKDYEKNLD</sequence>
<accession>A0A834N579</accession>
<gene>
    <name evidence="2" type="ORF">HZH66_007584</name>
</gene>
<dbReference type="AlphaFoldDB" id="A0A834N579"/>
<organism evidence="2 3">
    <name type="scientific">Vespula vulgaris</name>
    <name type="common">Yellow jacket</name>
    <name type="synonym">Wasp</name>
    <dbReference type="NCBI Taxonomy" id="7454"/>
    <lineage>
        <taxon>Eukaryota</taxon>
        <taxon>Metazoa</taxon>
        <taxon>Ecdysozoa</taxon>
        <taxon>Arthropoda</taxon>
        <taxon>Hexapoda</taxon>
        <taxon>Insecta</taxon>
        <taxon>Pterygota</taxon>
        <taxon>Neoptera</taxon>
        <taxon>Endopterygota</taxon>
        <taxon>Hymenoptera</taxon>
        <taxon>Apocrita</taxon>
        <taxon>Aculeata</taxon>
        <taxon>Vespoidea</taxon>
        <taxon>Vespidae</taxon>
        <taxon>Vespinae</taxon>
        <taxon>Vespula</taxon>
    </lineage>
</organism>
<dbReference type="Proteomes" id="UP000614350">
    <property type="component" value="Unassembled WGS sequence"/>
</dbReference>
<comment type="caution">
    <text evidence="2">The sequence shown here is derived from an EMBL/GenBank/DDBJ whole genome shotgun (WGS) entry which is preliminary data.</text>
</comment>
<proteinExistence type="predicted"/>
<evidence type="ECO:0000256" key="1">
    <source>
        <dbReference type="SAM" id="MobiDB-lite"/>
    </source>
</evidence>
<name>A0A834N579_VESVU</name>
<reference evidence="2" key="1">
    <citation type="journal article" date="2020" name="G3 (Bethesda)">
        <title>High-Quality Assemblies for Three Invasive Social Wasps from the &lt;i&gt;Vespula&lt;/i&gt; Genus.</title>
        <authorList>
            <person name="Harrop T.W.R."/>
            <person name="Guhlin J."/>
            <person name="McLaughlin G.M."/>
            <person name="Permina E."/>
            <person name="Stockwell P."/>
            <person name="Gilligan J."/>
            <person name="Le Lec M.F."/>
            <person name="Gruber M.A.M."/>
            <person name="Quinn O."/>
            <person name="Lovegrove M."/>
            <person name="Duncan E.J."/>
            <person name="Remnant E.J."/>
            <person name="Van Eeckhoven J."/>
            <person name="Graham B."/>
            <person name="Knapp R.A."/>
            <person name="Langford K.W."/>
            <person name="Kronenberg Z."/>
            <person name="Press M.O."/>
            <person name="Eacker S.M."/>
            <person name="Wilson-Rankin E.E."/>
            <person name="Purcell J."/>
            <person name="Lester P.J."/>
            <person name="Dearden P.K."/>
        </authorList>
    </citation>
    <scope>NUCLEOTIDE SEQUENCE</scope>
    <source>
        <strain evidence="2">Marl-1</strain>
    </source>
</reference>
<evidence type="ECO:0000313" key="2">
    <source>
        <dbReference type="EMBL" id="KAF7396722.1"/>
    </source>
</evidence>